<evidence type="ECO:0000313" key="5">
    <source>
        <dbReference type="EMBL" id="SCX28064.1"/>
    </source>
</evidence>
<organism evidence="5 6">
    <name type="scientific">Mycolicibacterium fluoranthenivorans</name>
    <dbReference type="NCBI Taxonomy" id="258505"/>
    <lineage>
        <taxon>Bacteria</taxon>
        <taxon>Bacillati</taxon>
        <taxon>Actinomycetota</taxon>
        <taxon>Actinomycetes</taxon>
        <taxon>Mycobacteriales</taxon>
        <taxon>Mycobacteriaceae</taxon>
        <taxon>Mycolicibacterium</taxon>
    </lineage>
</organism>
<dbReference type="Pfam" id="PF08541">
    <property type="entry name" value="ACP_syn_III_C"/>
    <property type="match status" value="1"/>
</dbReference>
<evidence type="ECO:0000256" key="1">
    <source>
        <dbReference type="ARBA" id="ARBA00022679"/>
    </source>
</evidence>
<dbReference type="InterPro" id="IPR016039">
    <property type="entry name" value="Thiolase-like"/>
</dbReference>
<dbReference type="Pfam" id="PF08545">
    <property type="entry name" value="ACP_syn_III"/>
    <property type="match status" value="1"/>
</dbReference>
<protein>
    <submittedName>
        <fullName evidence="5">3-oxoacyl-[acyl-carrier-protein] synthase-3</fullName>
    </submittedName>
</protein>
<gene>
    <name evidence="5" type="ORF">SAMN02799620_04512</name>
</gene>
<dbReference type="InterPro" id="IPR013747">
    <property type="entry name" value="ACP_syn_III_C"/>
</dbReference>
<accession>A0A1G4WRL3</accession>
<dbReference type="Gene3D" id="3.40.47.10">
    <property type="match status" value="2"/>
</dbReference>
<evidence type="ECO:0000313" key="6">
    <source>
        <dbReference type="Proteomes" id="UP000199707"/>
    </source>
</evidence>
<dbReference type="STRING" id="1502745.SAMN02799620_04512"/>
<reference evidence="6" key="1">
    <citation type="submission" date="2016-10" db="EMBL/GenBank/DDBJ databases">
        <authorList>
            <person name="Varghese N."/>
            <person name="Submissions S."/>
        </authorList>
    </citation>
    <scope>NUCLEOTIDE SEQUENCE [LARGE SCALE GENOMIC DNA]</scope>
    <source>
        <strain evidence="6">UNC267MFSha1.1M11</strain>
    </source>
</reference>
<evidence type="ECO:0000259" key="4">
    <source>
        <dbReference type="Pfam" id="PF08545"/>
    </source>
</evidence>
<dbReference type="AlphaFoldDB" id="A0A1G4WRL3"/>
<evidence type="ECO:0000256" key="2">
    <source>
        <dbReference type="ARBA" id="ARBA00023315"/>
    </source>
</evidence>
<feature type="domain" description="Beta-ketoacyl-[acyl-carrier-protein] synthase III N-terminal" evidence="4">
    <location>
        <begin position="118"/>
        <end position="202"/>
    </location>
</feature>
<evidence type="ECO:0000259" key="3">
    <source>
        <dbReference type="Pfam" id="PF08541"/>
    </source>
</evidence>
<dbReference type="GO" id="GO:0006633">
    <property type="term" value="P:fatty acid biosynthetic process"/>
    <property type="evidence" value="ECO:0007669"/>
    <property type="project" value="InterPro"/>
</dbReference>
<dbReference type="InterPro" id="IPR013751">
    <property type="entry name" value="ACP_syn_III_N"/>
</dbReference>
<dbReference type="PANTHER" id="PTHR34069">
    <property type="entry name" value="3-OXOACYL-[ACYL-CARRIER-PROTEIN] SYNTHASE 3"/>
    <property type="match status" value="1"/>
</dbReference>
<keyword evidence="1" id="KW-0808">Transferase</keyword>
<proteinExistence type="predicted"/>
<dbReference type="GO" id="GO:0004315">
    <property type="term" value="F:3-oxoacyl-[acyl-carrier-protein] synthase activity"/>
    <property type="evidence" value="ECO:0007669"/>
    <property type="project" value="InterPro"/>
</dbReference>
<dbReference type="Proteomes" id="UP000199707">
    <property type="component" value="Unassembled WGS sequence"/>
</dbReference>
<dbReference type="SUPFAM" id="SSF53901">
    <property type="entry name" value="Thiolase-like"/>
    <property type="match status" value="1"/>
</dbReference>
<keyword evidence="2" id="KW-0012">Acyltransferase</keyword>
<dbReference type="PANTHER" id="PTHR34069:SF2">
    <property type="entry name" value="BETA-KETOACYL-[ACYL-CARRIER-PROTEIN] SYNTHASE III"/>
    <property type="match status" value="1"/>
</dbReference>
<feature type="domain" description="Beta-ketoacyl-[acyl-carrier-protein] synthase III C-terminal" evidence="3">
    <location>
        <begin position="249"/>
        <end position="338"/>
    </location>
</feature>
<name>A0A1G4WRL3_9MYCO</name>
<dbReference type="EMBL" id="FMUB01000009">
    <property type="protein sequence ID" value="SCX28064.1"/>
    <property type="molecule type" value="Genomic_DNA"/>
</dbReference>
<sequence length="338" mass="36138">MATITQPPFSRIVDIAVVLPETTWSSAEVEDKIAAANPHLDIPRGLMERMSGVKYRHIAGDLWPSDIGVQAAEKLLAKTGRDIAEVDLIIFAAASSDGVEPATAHVVSGKLGANCPVFDVKNAANAFINSIEIADAFIRAGTYQTILIVVGETPSHYLRWKMDTIEEFLGTGPAFTWSDAGSAVLMEASTEPGIIATRFTANSQAWRTVWLPYEKLEPEGLGIGKLEVLYHQYGVAMDTIDLEPITGTLAKLGVTMNDFKSICVHVAALGFRDRFCARAGIPLEKTVPTIIDHGNLAANGLSVDLDEVVASGDVERGDLVALIGPAAGVSLGMIVLKW</sequence>
<dbReference type="GO" id="GO:0044550">
    <property type="term" value="P:secondary metabolite biosynthetic process"/>
    <property type="evidence" value="ECO:0007669"/>
    <property type="project" value="TreeGrafter"/>
</dbReference>